<sequence>MLLTTISGWLKVPLPKPSIAQPQWENEGYREEWATPYMAAIAPLVFRGKPDVTLTSELEEAIRKGQISIMREPDVTLPFQPVGGVLPRYIPLSLDSKDRPYIAHSQWQPDVTLTPQPVEERITALGAEGEWFKENRDLLIVVVSIVALVLLLFFFKKRRA</sequence>
<evidence type="ECO:0000313" key="2">
    <source>
        <dbReference type="EMBL" id="KKM05564.1"/>
    </source>
</evidence>
<accession>A0A0F9H3C0</accession>
<dbReference type="EMBL" id="LAZR01016191">
    <property type="protein sequence ID" value="KKM05564.1"/>
    <property type="molecule type" value="Genomic_DNA"/>
</dbReference>
<proteinExistence type="predicted"/>
<comment type="caution">
    <text evidence="2">The sequence shown here is derived from an EMBL/GenBank/DDBJ whole genome shotgun (WGS) entry which is preliminary data.</text>
</comment>
<evidence type="ECO:0000256" key="1">
    <source>
        <dbReference type="SAM" id="Phobius"/>
    </source>
</evidence>
<organism evidence="2">
    <name type="scientific">marine sediment metagenome</name>
    <dbReference type="NCBI Taxonomy" id="412755"/>
    <lineage>
        <taxon>unclassified sequences</taxon>
        <taxon>metagenomes</taxon>
        <taxon>ecological metagenomes</taxon>
    </lineage>
</organism>
<name>A0A0F9H3C0_9ZZZZ</name>
<protein>
    <submittedName>
        <fullName evidence="2">Uncharacterized protein</fullName>
    </submittedName>
</protein>
<keyword evidence="1" id="KW-0472">Membrane</keyword>
<feature type="transmembrane region" description="Helical" evidence="1">
    <location>
        <begin position="138"/>
        <end position="155"/>
    </location>
</feature>
<dbReference type="AlphaFoldDB" id="A0A0F9H3C0"/>
<gene>
    <name evidence="2" type="ORF">LCGC14_1752810</name>
</gene>
<keyword evidence="1" id="KW-0812">Transmembrane</keyword>
<reference evidence="2" key="1">
    <citation type="journal article" date="2015" name="Nature">
        <title>Complex archaea that bridge the gap between prokaryotes and eukaryotes.</title>
        <authorList>
            <person name="Spang A."/>
            <person name="Saw J.H."/>
            <person name="Jorgensen S.L."/>
            <person name="Zaremba-Niedzwiedzka K."/>
            <person name="Martijn J."/>
            <person name="Lind A.E."/>
            <person name="van Eijk R."/>
            <person name="Schleper C."/>
            <person name="Guy L."/>
            <person name="Ettema T.J."/>
        </authorList>
    </citation>
    <scope>NUCLEOTIDE SEQUENCE</scope>
</reference>
<keyword evidence="1" id="KW-1133">Transmembrane helix</keyword>